<reference evidence="1 2" key="1">
    <citation type="submission" date="2018-06" db="EMBL/GenBank/DDBJ databases">
        <title>Streptomyces reniochalinae sp. nov. and Streptomyces diacarnus sp. nov. from marine sponges.</title>
        <authorList>
            <person name="Li L."/>
        </authorList>
    </citation>
    <scope>NUCLEOTIDE SEQUENCE [LARGE SCALE GENOMIC DNA]</scope>
    <source>
        <strain evidence="1 2">LHW50302</strain>
    </source>
</reference>
<dbReference type="AlphaFoldDB" id="A0A367EZ58"/>
<gene>
    <name evidence="1" type="ORF">DQ392_06440</name>
</gene>
<sequence length="72" mass="8085">MAYTALMDEDSARWLAGLDEPEGITHLGNGKVRFSKSAYAYLRNVPSHMDGHIDSHDRVCLSEGSYQLTRSR</sequence>
<evidence type="ECO:0000313" key="1">
    <source>
        <dbReference type="EMBL" id="RCG22667.1"/>
    </source>
</evidence>
<dbReference type="EMBL" id="QOIM01000024">
    <property type="protein sequence ID" value="RCG22667.1"/>
    <property type="molecule type" value="Genomic_DNA"/>
</dbReference>
<keyword evidence="2" id="KW-1185">Reference proteome</keyword>
<evidence type="ECO:0000313" key="2">
    <source>
        <dbReference type="Proteomes" id="UP000253507"/>
    </source>
</evidence>
<accession>A0A367EZ58</accession>
<protein>
    <submittedName>
        <fullName evidence="1">Uncharacterized protein</fullName>
    </submittedName>
</protein>
<proteinExistence type="predicted"/>
<organism evidence="1 2">
    <name type="scientific">Streptomyces reniochalinae</name>
    <dbReference type="NCBI Taxonomy" id="2250578"/>
    <lineage>
        <taxon>Bacteria</taxon>
        <taxon>Bacillati</taxon>
        <taxon>Actinomycetota</taxon>
        <taxon>Actinomycetes</taxon>
        <taxon>Kitasatosporales</taxon>
        <taxon>Streptomycetaceae</taxon>
        <taxon>Streptomyces</taxon>
    </lineage>
</organism>
<dbReference type="RefSeq" id="WP_114014495.1">
    <property type="nucleotide sequence ID" value="NZ_QOIM01000024.1"/>
</dbReference>
<dbReference type="Proteomes" id="UP000253507">
    <property type="component" value="Unassembled WGS sequence"/>
</dbReference>
<comment type="caution">
    <text evidence="1">The sequence shown here is derived from an EMBL/GenBank/DDBJ whole genome shotgun (WGS) entry which is preliminary data.</text>
</comment>
<dbReference type="OrthoDB" id="3621898at2"/>
<name>A0A367EZ58_9ACTN</name>